<dbReference type="GO" id="GO:0003700">
    <property type="term" value="F:DNA-binding transcription factor activity"/>
    <property type="evidence" value="ECO:0007669"/>
    <property type="project" value="InterPro"/>
</dbReference>
<sequence>MLSVERHERILDQLDQSKIVKVSELSKLLEVTEKTIRGDLELLEQRGLLKRIHGGAVIVEEEGRMLPIAERQSRHSEVKLAIAKEAVKLIKPNETILMDGGSTTIAIAELLGEFPITVITNDLKIANILLGKNNVQLMVLGGTRIDNSSSLMGAQATEMLQRIRVNRLFFGTTGVSIEHGLTVINSIHADWKKQIINCADHVTLLADSTKFDKVALIRFASLEEVNEIITDSRLDENIKVNLENKELALHLAKIL</sequence>
<evidence type="ECO:0000313" key="5">
    <source>
        <dbReference type="Proteomes" id="UP000078534"/>
    </source>
</evidence>
<dbReference type="PRINTS" id="PR00037">
    <property type="entry name" value="HTHLACR"/>
</dbReference>
<dbReference type="InterPro" id="IPR037171">
    <property type="entry name" value="NagB/RpiA_transferase-like"/>
</dbReference>
<dbReference type="GO" id="GO:0003677">
    <property type="term" value="F:DNA binding"/>
    <property type="evidence" value="ECO:0007669"/>
    <property type="project" value="UniProtKB-KW"/>
</dbReference>
<dbReference type="Pfam" id="PF08220">
    <property type="entry name" value="HTH_DeoR"/>
    <property type="match status" value="1"/>
</dbReference>
<dbReference type="InterPro" id="IPR001034">
    <property type="entry name" value="DeoR_HTH"/>
</dbReference>
<dbReference type="SMART" id="SM01134">
    <property type="entry name" value="DeoRC"/>
    <property type="match status" value="1"/>
</dbReference>
<dbReference type="InterPro" id="IPR036388">
    <property type="entry name" value="WH-like_DNA-bd_sf"/>
</dbReference>
<feature type="domain" description="HTH deoR-type" evidence="3">
    <location>
        <begin position="3"/>
        <end position="58"/>
    </location>
</feature>
<accession>A0A179T5S9</accession>
<keyword evidence="2" id="KW-0804">Transcription</keyword>
<dbReference type="RefSeq" id="WP_066325023.1">
    <property type="nucleotide sequence ID" value="NZ_LWSG01000001.1"/>
</dbReference>
<dbReference type="OrthoDB" id="9797223at2"/>
<dbReference type="Gene3D" id="3.40.50.1360">
    <property type="match status" value="1"/>
</dbReference>
<evidence type="ECO:0000313" key="4">
    <source>
        <dbReference type="EMBL" id="OAS89347.1"/>
    </source>
</evidence>
<dbReference type="PROSITE" id="PS51000">
    <property type="entry name" value="HTH_DEOR_2"/>
    <property type="match status" value="1"/>
</dbReference>
<reference evidence="5" key="1">
    <citation type="submission" date="2016-04" db="EMBL/GenBank/DDBJ databases">
        <authorList>
            <person name="Lyu Z."/>
            <person name="Lyu W."/>
        </authorList>
    </citation>
    <scope>NUCLEOTIDE SEQUENCE [LARGE SCALE GENOMIC DNA]</scope>
    <source>
        <strain evidence="5">C44</strain>
    </source>
</reference>
<dbReference type="PANTHER" id="PTHR30363:SF44">
    <property type="entry name" value="AGA OPERON TRANSCRIPTIONAL REPRESSOR-RELATED"/>
    <property type="match status" value="1"/>
</dbReference>
<comment type="caution">
    <text evidence="4">The sequence shown here is derived from an EMBL/GenBank/DDBJ whole genome shotgun (WGS) entry which is preliminary data.</text>
</comment>
<dbReference type="SUPFAM" id="SSF100950">
    <property type="entry name" value="NagB/RpiA/CoA transferase-like"/>
    <property type="match status" value="1"/>
</dbReference>
<dbReference type="InterPro" id="IPR050313">
    <property type="entry name" value="Carb_Metab_HTH_regulators"/>
</dbReference>
<dbReference type="Gene3D" id="1.10.10.10">
    <property type="entry name" value="Winged helix-like DNA-binding domain superfamily/Winged helix DNA-binding domain"/>
    <property type="match status" value="1"/>
</dbReference>
<dbReference type="SMART" id="SM00420">
    <property type="entry name" value="HTH_DEOR"/>
    <property type="match status" value="1"/>
</dbReference>
<dbReference type="Proteomes" id="UP000078534">
    <property type="component" value="Unassembled WGS sequence"/>
</dbReference>
<evidence type="ECO:0000256" key="1">
    <source>
        <dbReference type="ARBA" id="ARBA00023015"/>
    </source>
</evidence>
<dbReference type="Pfam" id="PF00455">
    <property type="entry name" value="DeoRC"/>
    <property type="match status" value="1"/>
</dbReference>
<evidence type="ECO:0000256" key="2">
    <source>
        <dbReference type="ARBA" id="ARBA00023163"/>
    </source>
</evidence>
<keyword evidence="5" id="KW-1185">Reference proteome</keyword>
<dbReference type="InterPro" id="IPR036390">
    <property type="entry name" value="WH_DNA-bd_sf"/>
</dbReference>
<dbReference type="InterPro" id="IPR014036">
    <property type="entry name" value="DeoR-like_C"/>
</dbReference>
<evidence type="ECO:0000259" key="3">
    <source>
        <dbReference type="PROSITE" id="PS51000"/>
    </source>
</evidence>
<dbReference type="EMBL" id="LWSG01000001">
    <property type="protein sequence ID" value="OAS89347.1"/>
    <property type="molecule type" value="Genomic_DNA"/>
</dbReference>
<name>A0A179T5S9_9BACI</name>
<keyword evidence="4" id="KW-0238">DNA-binding</keyword>
<keyword evidence="1" id="KW-0805">Transcription regulation</keyword>
<dbReference type="PANTHER" id="PTHR30363">
    <property type="entry name" value="HTH-TYPE TRANSCRIPTIONAL REGULATOR SRLR-RELATED"/>
    <property type="match status" value="1"/>
</dbReference>
<organism evidence="4 5">
    <name type="scientific">Metabacillus litoralis</name>
    <dbReference type="NCBI Taxonomy" id="152268"/>
    <lineage>
        <taxon>Bacteria</taxon>
        <taxon>Bacillati</taxon>
        <taxon>Bacillota</taxon>
        <taxon>Bacilli</taxon>
        <taxon>Bacillales</taxon>
        <taxon>Bacillaceae</taxon>
        <taxon>Metabacillus</taxon>
    </lineage>
</organism>
<dbReference type="AlphaFoldDB" id="A0A179T5S9"/>
<protein>
    <submittedName>
        <fullName evidence="4">DNA-binding transcriptional regulator</fullName>
    </submittedName>
</protein>
<dbReference type="STRING" id="152268.A6K24_01995"/>
<dbReference type="SUPFAM" id="SSF46785">
    <property type="entry name" value="Winged helix' DNA-binding domain"/>
    <property type="match status" value="1"/>
</dbReference>
<proteinExistence type="predicted"/>
<gene>
    <name evidence="4" type="ORF">A6K24_01995</name>
</gene>